<dbReference type="Pfam" id="PF13472">
    <property type="entry name" value="Lipase_GDSL_2"/>
    <property type="match status" value="1"/>
</dbReference>
<dbReference type="Pfam" id="PF12708">
    <property type="entry name" value="Pect-lyase_RHGA_epim"/>
    <property type="match status" value="1"/>
</dbReference>
<evidence type="ECO:0000259" key="5">
    <source>
        <dbReference type="Pfam" id="PF12708"/>
    </source>
</evidence>
<reference evidence="7 8" key="1">
    <citation type="submission" date="2018-07" db="EMBL/GenBank/DDBJ databases">
        <title>Dyadobacter roseus sp. nov., isolated from rose rhizosphere soil.</title>
        <authorList>
            <person name="Chen L."/>
        </authorList>
    </citation>
    <scope>NUCLEOTIDE SEQUENCE [LARGE SCALE GENOMIC DNA]</scope>
    <source>
        <strain evidence="7 8">RS19</strain>
    </source>
</reference>
<dbReference type="AlphaFoldDB" id="A0A3D8Y492"/>
<dbReference type="InterPro" id="IPR012334">
    <property type="entry name" value="Pectin_lyas_fold"/>
</dbReference>
<dbReference type="InterPro" id="IPR006626">
    <property type="entry name" value="PbH1"/>
</dbReference>
<dbReference type="InterPro" id="IPR011050">
    <property type="entry name" value="Pectin_lyase_fold/virulence"/>
</dbReference>
<protein>
    <submittedName>
        <fullName evidence="7">GDSL family lipase</fullName>
    </submittedName>
</protein>
<evidence type="ECO:0000259" key="6">
    <source>
        <dbReference type="Pfam" id="PF13472"/>
    </source>
</evidence>
<evidence type="ECO:0000313" key="8">
    <source>
        <dbReference type="Proteomes" id="UP000256373"/>
    </source>
</evidence>
<evidence type="ECO:0000256" key="4">
    <source>
        <dbReference type="RuleBase" id="RU361169"/>
    </source>
</evidence>
<dbReference type="PROSITE" id="PS00502">
    <property type="entry name" value="POLYGALACTURONASE"/>
    <property type="match status" value="1"/>
</dbReference>
<gene>
    <name evidence="7" type="ORF">DSL64_25570</name>
</gene>
<evidence type="ECO:0000313" key="7">
    <source>
        <dbReference type="EMBL" id="REA56882.1"/>
    </source>
</evidence>
<comment type="similarity">
    <text evidence="1 4">Belongs to the glycosyl hydrolase 28 family.</text>
</comment>
<dbReference type="InterPro" id="IPR000743">
    <property type="entry name" value="Glyco_hydro_28"/>
</dbReference>
<proteinExistence type="inferred from homology"/>
<keyword evidence="2 4" id="KW-0378">Hydrolase</keyword>
<sequence length="778" mass="85396">MKKLFLLSFVIFFAFRPAEKQIQVFLIGDSTLSTKKPGDAPETGWGMVLQDYFETDKVSVQNHAQNGRSTKSFINEGRWTAVLKDLKPGDYVFIQFGHNDQKDKDTTRFTAPNGDYRKNLIRFVKETQAKGGKAVLITPVMRRRFDEKGAFTDTHGEYPAAVKAVASELKVPVIDLHTKSGEVIKSMGPEASKELFMHLEGGVYARAPKGLIDDTHFSGYGASVMAGIVADGIKNQIPELAKSLKHFGTTDKYVYELPKVLVPAFKKDTFNIIQYGAKSDGVQLNSVAINKAIDDCSAKGGGTVLIPDGFWLSGPIVLKNNVNLHISKGALLQFSDNYDDYPVVKTSWEGLDAVRCQSPISATNATNIAITGGGIVDGAGQVWRAVKREKLTDGQWKKLVASGGLVDKDQRIWYPSEKSLLGNNTKGAGNIAAGFNETNVAPFKDFLRPNMVRFTNCKKILLDGVTFQNSPAWNIHPMLCEHITLRNLTVRNPWYAQNGDGVDLESCRFGVIDNCTFDVGDDGICIKSGRDEEGRKRGVPTENIIVQNSTVFHGHGGFVIGSEMSGGVKNIFITNCNFLGTDVGLRFKTARGRGGVVEDIFVSDINMTNIPGEAILFDMYYMAKDPVPQLGEKNELPVMKSEPVNDGTPQFKNFNIRNVVAKGAETGILVRGLPEMSIKNITIENAVLQSNKGFVCIEGENINLKNVTLLTKDKTVMQIQNSTNVTMDGIQYAEGRDLLLNVTGDRSKSIKLINTDEKKAKKAVQFGGNASEKVFSRK</sequence>
<feature type="domain" description="SGNH hydrolase-type esterase" evidence="6">
    <location>
        <begin position="27"/>
        <end position="178"/>
    </location>
</feature>
<dbReference type="OrthoDB" id="9795222at2"/>
<dbReference type="PANTHER" id="PTHR31339">
    <property type="entry name" value="PECTIN LYASE-RELATED"/>
    <property type="match status" value="1"/>
</dbReference>
<dbReference type="InterPro" id="IPR037459">
    <property type="entry name" value="RhgT-like"/>
</dbReference>
<dbReference type="SUPFAM" id="SSF51126">
    <property type="entry name" value="Pectin lyase-like"/>
    <property type="match status" value="1"/>
</dbReference>
<dbReference type="GO" id="GO:0004650">
    <property type="term" value="F:polygalacturonase activity"/>
    <property type="evidence" value="ECO:0007669"/>
    <property type="project" value="InterPro"/>
</dbReference>
<dbReference type="InterPro" id="IPR024535">
    <property type="entry name" value="RHGA/B-epi-like_pectate_lyase"/>
</dbReference>
<organism evidence="7 8">
    <name type="scientific">Dyadobacter luteus</name>
    <dbReference type="NCBI Taxonomy" id="2259619"/>
    <lineage>
        <taxon>Bacteria</taxon>
        <taxon>Pseudomonadati</taxon>
        <taxon>Bacteroidota</taxon>
        <taxon>Cytophagia</taxon>
        <taxon>Cytophagales</taxon>
        <taxon>Spirosomataceae</taxon>
        <taxon>Dyadobacter</taxon>
    </lineage>
</organism>
<dbReference type="InterPro" id="IPR036514">
    <property type="entry name" value="SGNH_hydro_sf"/>
</dbReference>
<dbReference type="GO" id="GO:0005975">
    <property type="term" value="P:carbohydrate metabolic process"/>
    <property type="evidence" value="ECO:0007669"/>
    <property type="project" value="InterPro"/>
</dbReference>
<dbReference type="Gene3D" id="3.40.50.1110">
    <property type="entry name" value="SGNH hydrolase"/>
    <property type="match status" value="1"/>
</dbReference>
<keyword evidence="8" id="KW-1185">Reference proteome</keyword>
<name>A0A3D8Y492_9BACT</name>
<accession>A0A3D8Y492</accession>
<evidence type="ECO:0000256" key="3">
    <source>
        <dbReference type="ARBA" id="ARBA00023295"/>
    </source>
</evidence>
<keyword evidence="3 4" id="KW-0326">Glycosidase</keyword>
<dbReference type="SUPFAM" id="SSF52266">
    <property type="entry name" value="SGNH hydrolase"/>
    <property type="match status" value="1"/>
</dbReference>
<dbReference type="PANTHER" id="PTHR31339:SF9">
    <property type="entry name" value="PLASMIN AND FIBRONECTIN-BINDING PROTEIN A"/>
    <property type="match status" value="1"/>
</dbReference>
<evidence type="ECO:0000256" key="2">
    <source>
        <dbReference type="ARBA" id="ARBA00022801"/>
    </source>
</evidence>
<dbReference type="InterPro" id="IPR013830">
    <property type="entry name" value="SGNH_hydro"/>
</dbReference>
<dbReference type="Proteomes" id="UP000256373">
    <property type="component" value="Unassembled WGS sequence"/>
</dbReference>
<dbReference type="Gene3D" id="2.160.20.10">
    <property type="entry name" value="Single-stranded right-handed beta-helix, Pectin lyase-like"/>
    <property type="match status" value="1"/>
</dbReference>
<dbReference type="EMBL" id="QNUL01000033">
    <property type="protein sequence ID" value="REA56882.1"/>
    <property type="molecule type" value="Genomic_DNA"/>
</dbReference>
<dbReference type="SMART" id="SM00710">
    <property type="entry name" value="PbH1"/>
    <property type="match status" value="7"/>
</dbReference>
<comment type="caution">
    <text evidence="7">The sequence shown here is derived from an EMBL/GenBank/DDBJ whole genome shotgun (WGS) entry which is preliminary data.</text>
</comment>
<dbReference type="CDD" id="cd01821">
    <property type="entry name" value="Rhamnogalacturan_acetylesterase_like"/>
    <property type="match status" value="1"/>
</dbReference>
<evidence type="ECO:0000256" key="1">
    <source>
        <dbReference type="ARBA" id="ARBA00008834"/>
    </source>
</evidence>
<dbReference type="Pfam" id="PF00295">
    <property type="entry name" value="Glyco_hydro_28"/>
    <property type="match status" value="1"/>
</dbReference>
<feature type="domain" description="Rhamnogalacturonase A/B/Epimerase-like pectate lyase" evidence="5">
    <location>
        <begin position="270"/>
        <end position="324"/>
    </location>
</feature>
<dbReference type="GO" id="GO:0016788">
    <property type="term" value="F:hydrolase activity, acting on ester bonds"/>
    <property type="evidence" value="ECO:0007669"/>
    <property type="project" value="UniProtKB-ARBA"/>
</dbReference>
<dbReference type="RefSeq" id="WP_115833801.1">
    <property type="nucleotide sequence ID" value="NZ_QNUL01000033.1"/>
</dbReference>
<dbReference type="InterPro" id="IPR051801">
    <property type="entry name" value="GH28_Enzymes"/>
</dbReference>